<name>A0A1F4XQJ3_9BACT</name>
<dbReference type="STRING" id="1797240.A3D68_00010"/>
<dbReference type="PANTHER" id="PTHR43157">
    <property type="entry name" value="PHOSPHATIDYLINOSITOL-GLYCAN BIOSYNTHESIS CLASS F PROTEIN-RELATED"/>
    <property type="match status" value="1"/>
</dbReference>
<evidence type="ECO:0000313" key="5">
    <source>
        <dbReference type="Proteomes" id="UP000177564"/>
    </source>
</evidence>
<dbReference type="InterPro" id="IPR036291">
    <property type="entry name" value="NAD(P)-bd_dom_sf"/>
</dbReference>
<gene>
    <name evidence="4" type="ORF">A3D68_00010</name>
</gene>
<keyword evidence="1" id="KW-0560">Oxidoreductase</keyword>
<organism evidence="4 5">
    <name type="scientific">Candidatus Adlerbacteria bacterium RIFCSPHIGHO2_02_FULL_52_17</name>
    <dbReference type="NCBI Taxonomy" id="1797240"/>
    <lineage>
        <taxon>Bacteria</taxon>
        <taxon>Candidatus Adleribacteriota</taxon>
    </lineage>
</organism>
<evidence type="ECO:0000313" key="4">
    <source>
        <dbReference type="EMBL" id="OGC84002.1"/>
    </source>
</evidence>
<protein>
    <recommendedName>
        <fullName evidence="3">Ketoreductase domain-containing protein</fullName>
    </recommendedName>
</protein>
<dbReference type="GO" id="GO:0016491">
    <property type="term" value="F:oxidoreductase activity"/>
    <property type="evidence" value="ECO:0007669"/>
    <property type="project" value="UniProtKB-KW"/>
</dbReference>
<feature type="domain" description="Ketoreductase" evidence="3">
    <location>
        <begin position="10"/>
        <end position="204"/>
    </location>
</feature>
<feature type="non-terminal residue" evidence="4">
    <location>
        <position position="236"/>
    </location>
</feature>
<dbReference type="Pfam" id="PF00106">
    <property type="entry name" value="adh_short"/>
    <property type="match status" value="1"/>
</dbReference>
<accession>A0A1F4XQJ3</accession>
<comment type="similarity">
    <text evidence="2">Belongs to the short-chain dehydrogenases/reductases (SDR) family.</text>
</comment>
<dbReference type="AlphaFoldDB" id="A0A1F4XQJ3"/>
<dbReference type="Gene3D" id="3.40.50.720">
    <property type="entry name" value="NAD(P)-binding Rossmann-like Domain"/>
    <property type="match status" value="1"/>
</dbReference>
<dbReference type="InterPro" id="IPR002347">
    <property type="entry name" value="SDR_fam"/>
</dbReference>
<dbReference type="SUPFAM" id="SSF51735">
    <property type="entry name" value="NAD(P)-binding Rossmann-fold domains"/>
    <property type="match status" value="1"/>
</dbReference>
<evidence type="ECO:0000256" key="2">
    <source>
        <dbReference type="RuleBase" id="RU000363"/>
    </source>
</evidence>
<sequence length="236" mass="25181">MNTDWNIRGKTVFITGATDGIGKEAALRLAKLGARIVFTSRSKEKAEKLKTSIAQAGGAKAEYFLCDLSSLASVKECALEFLKTHDSMHVLINNAGVMPARRQESKDGTELNMAVNYFAPVLLTELLLPLLRRSAPARIINVSSTLHKEGEIDPGNLRGAGPYDKYRAYASSKLGIVLYTLRLRGLLAGSGVAAVAVHPGWIKTKLAIGGLGGSGLAARILLPLTMMHPPAYGAEP</sequence>
<evidence type="ECO:0000259" key="3">
    <source>
        <dbReference type="SMART" id="SM00822"/>
    </source>
</evidence>
<dbReference type="PRINTS" id="PR00081">
    <property type="entry name" value="GDHRDH"/>
</dbReference>
<dbReference type="PRINTS" id="PR00080">
    <property type="entry name" value="SDRFAMILY"/>
</dbReference>
<proteinExistence type="inferred from homology"/>
<dbReference type="PANTHER" id="PTHR43157:SF31">
    <property type="entry name" value="PHOSPHATIDYLINOSITOL-GLYCAN BIOSYNTHESIS CLASS F PROTEIN"/>
    <property type="match status" value="1"/>
</dbReference>
<dbReference type="SMART" id="SM00822">
    <property type="entry name" value="PKS_KR"/>
    <property type="match status" value="1"/>
</dbReference>
<comment type="caution">
    <text evidence="4">The sequence shown here is derived from an EMBL/GenBank/DDBJ whole genome shotgun (WGS) entry which is preliminary data.</text>
</comment>
<reference evidence="4 5" key="1">
    <citation type="journal article" date="2016" name="Nat. Commun.">
        <title>Thousands of microbial genomes shed light on interconnected biogeochemical processes in an aquifer system.</title>
        <authorList>
            <person name="Anantharaman K."/>
            <person name="Brown C.T."/>
            <person name="Hug L.A."/>
            <person name="Sharon I."/>
            <person name="Castelle C.J."/>
            <person name="Probst A.J."/>
            <person name="Thomas B.C."/>
            <person name="Singh A."/>
            <person name="Wilkins M.J."/>
            <person name="Karaoz U."/>
            <person name="Brodie E.L."/>
            <person name="Williams K.H."/>
            <person name="Hubbard S.S."/>
            <person name="Banfield J.F."/>
        </authorList>
    </citation>
    <scope>NUCLEOTIDE SEQUENCE [LARGE SCALE GENOMIC DNA]</scope>
</reference>
<dbReference type="Proteomes" id="UP000177564">
    <property type="component" value="Unassembled WGS sequence"/>
</dbReference>
<dbReference type="InterPro" id="IPR057326">
    <property type="entry name" value="KR_dom"/>
</dbReference>
<dbReference type="EMBL" id="MEWU01000004">
    <property type="protein sequence ID" value="OGC84002.1"/>
    <property type="molecule type" value="Genomic_DNA"/>
</dbReference>
<evidence type="ECO:0000256" key="1">
    <source>
        <dbReference type="ARBA" id="ARBA00023002"/>
    </source>
</evidence>